<dbReference type="Gene3D" id="2.60.40.790">
    <property type="match status" value="1"/>
</dbReference>
<evidence type="ECO:0000256" key="1">
    <source>
        <dbReference type="PROSITE-ProRule" id="PRU00285"/>
    </source>
</evidence>
<dbReference type="PROSITE" id="PS51203">
    <property type="entry name" value="CS"/>
    <property type="match status" value="1"/>
</dbReference>
<dbReference type="GeneID" id="41329672"/>
<dbReference type="CDD" id="cd00298">
    <property type="entry name" value="ACD_sHsps_p23-like"/>
    <property type="match status" value="1"/>
</dbReference>
<reference evidence="4 5" key="2">
    <citation type="journal article" date="2024" name="Int. J. Syst. Evol. Microbiol.">
        <title>Promethearchaeum syntrophicum gen. nov., sp. nov., an anaerobic, obligately syntrophic archaeon, the first isolate of the lineage 'Asgard' archaea, and proposal of the new archaeal phylum Promethearchaeota phyl. nov. and kingdom Promethearchaeati regn. nov.</title>
        <authorList>
            <person name="Imachi H."/>
            <person name="Nobu M.K."/>
            <person name="Kato S."/>
            <person name="Takaki Y."/>
            <person name="Miyazaki M."/>
            <person name="Miyata M."/>
            <person name="Ogawara M."/>
            <person name="Saito Y."/>
            <person name="Sakai S."/>
            <person name="Tahara Y.O."/>
            <person name="Takano Y."/>
            <person name="Tasumi E."/>
            <person name="Uematsu K."/>
            <person name="Yoshimura T."/>
            <person name="Itoh T."/>
            <person name="Ohkuma M."/>
            <person name="Takai K."/>
        </authorList>
    </citation>
    <scope>NUCLEOTIDE SEQUENCE [LARGE SCALE GENOMIC DNA]</scope>
    <source>
        <strain evidence="4 5">MK-D1</strain>
    </source>
</reference>
<evidence type="ECO:0000259" key="2">
    <source>
        <dbReference type="PROSITE" id="PS01031"/>
    </source>
</evidence>
<comment type="similarity">
    <text evidence="1">Belongs to the small heat shock protein (HSP20) family.</text>
</comment>
<name>A0A5B9D9S3_9ARCH</name>
<dbReference type="InterPro" id="IPR008978">
    <property type="entry name" value="HSP20-like_chaperone"/>
</dbReference>
<proteinExistence type="inferred from homology"/>
<dbReference type="SUPFAM" id="SSF49764">
    <property type="entry name" value="HSP20-like chaperones"/>
    <property type="match status" value="1"/>
</dbReference>
<dbReference type="Proteomes" id="UP000321408">
    <property type="component" value="Chromosome"/>
</dbReference>
<evidence type="ECO:0000259" key="3">
    <source>
        <dbReference type="PROSITE" id="PS51203"/>
    </source>
</evidence>
<dbReference type="PROSITE" id="PS01031">
    <property type="entry name" value="SHSP"/>
    <property type="match status" value="1"/>
</dbReference>
<protein>
    <submittedName>
        <fullName evidence="4">Hsp20/alpha crystallin family protein</fullName>
    </submittedName>
</protein>
<dbReference type="InterPro" id="IPR007052">
    <property type="entry name" value="CS_dom"/>
</dbReference>
<organism evidence="4 5">
    <name type="scientific">Promethearchaeum syntrophicum</name>
    <dbReference type="NCBI Taxonomy" id="2594042"/>
    <lineage>
        <taxon>Archaea</taxon>
        <taxon>Promethearchaeati</taxon>
        <taxon>Promethearchaeota</taxon>
        <taxon>Promethearchaeia</taxon>
        <taxon>Promethearchaeales</taxon>
        <taxon>Promethearchaeaceae</taxon>
        <taxon>Promethearchaeum</taxon>
    </lineage>
</organism>
<dbReference type="KEGG" id="psyt:DSAG12_01679"/>
<accession>A0A5B9D9S3</accession>
<reference evidence="4 5" key="1">
    <citation type="journal article" date="2020" name="Nature">
        <title>Isolation of an archaeon at the prokaryote-eukaryote interface.</title>
        <authorList>
            <person name="Imachi H."/>
            <person name="Nobu M.K."/>
            <person name="Nakahara N."/>
            <person name="Morono Y."/>
            <person name="Ogawara M."/>
            <person name="Takaki Y."/>
            <person name="Takano Y."/>
            <person name="Uematsu K."/>
            <person name="Ikuta T."/>
            <person name="Ito M."/>
            <person name="Matsui Y."/>
            <person name="Miyazaki M."/>
            <person name="Murata K."/>
            <person name="Saito Y."/>
            <person name="Sakai S."/>
            <person name="Song C."/>
            <person name="Tasumi E."/>
            <person name="Yamanaka Y."/>
            <person name="Yamaguchi T."/>
            <person name="Kamagata Y."/>
            <person name="Tamaki H."/>
            <person name="Takai K."/>
        </authorList>
    </citation>
    <scope>NUCLEOTIDE SEQUENCE [LARGE SCALE GENOMIC DNA]</scope>
    <source>
        <strain evidence="4 5">MK-D1</strain>
    </source>
</reference>
<evidence type="ECO:0000313" key="5">
    <source>
        <dbReference type="Proteomes" id="UP000321408"/>
    </source>
</evidence>
<keyword evidence="5" id="KW-1185">Reference proteome</keyword>
<feature type="domain" description="SHSP" evidence="2">
    <location>
        <begin position="120"/>
        <end position="218"/>
    </location>
</feature>
<gene>
    <name evidence="4" type="ORF">DSAG12_01679</name>
</gene>
<sequence length="218" mass="25846">MPEWSWKNAKNYAKEFFVSQELKEKIANNLNKIFNDETDGKRFDYLFEPIMEENLTEEEIQVKKDLYRVYPHGERAWAFNISYNPGSKNRFNVENESEVNPIALKEFLQALDYVERNHVYYKSADSKPFIDFFQSEEELVIIIEVPGMQEDDIELRASPWDVDIYALGTRNISHYYRTIQLQSEIDPIRSRAIFKDGILEIFLKKIKSAPKTKIEINK</sequence>
<dbReference type="EMBL" id="CP042905">
    <property type="protein sequence ID" value="QEE15852.1"/>
    <property type="molecule type" value="Genomic_DNA"/>
</dbReference>
<evidence type="ECO:0000313" key="4">
    <source>
        <dbReference type="EMBL" id="QEE15852.1"/>
    </source>
</evidence>
<feature type="domain" description="CS" evidence="3">
    <location>
        <begin position="125"/>
        <end position="218"/>
    </location>
</feature>
<dbReference type="RefSeq" id="WP_147662749.1">
    <property type="nucleotide sequence ID" value="NZ_CP042905.2"/>
</dbReference>
<dbReference type="AlphaFoldDB" id="A0A5B9D9S3"/>
<dbReference type="InterPro" id="IPR002068">
    <property type="entry name" value="A-crystallin/Hsp20_dom"/>
</dbReference>